<organism evidence="4 5">
    <name type="scientific">Serratia marcescens</name>
    <dbReference type="NCBI Taxonomy" id="615"/>
    <lineage>
        <taxon>Bacteria</taxon>
        <taxon>Pseudomonadati</taxon>
        <taxon>Pseudomonadota</taxon>
        <taxon>Gammaproteobacteria</taxon>
        <taxon>Enterobacterales</taxon>
        <taxon>Yersiniaceae</taxon>
        <taxon>Serratia</taxon>
    </lineage>
</organism>
<evidence type="ECO:0000256" key="1">
    <source>
        <dbReference type="ARBA" id="ARBA00022741"/>
    </source>
</evidence>
<dbReference type="AlphaFoldDB" id="A0A379YUD5"/>
<dbReference type="PANTHER" id="PTHR19375">
    <property type="entry name" value="HEAT SHOCK PROTEIN 70KDA"/>
    <property type="match status" value="1"/>
</dbReference>
<evidence type="ECO:0000313" key="4">
    <source>
        <dbReference type="EMBL" id="SUI49932.1"/>
    </source>
</evidence>
<name>A0A379YUD5_SERMA</name>
<dbReference type="SUPFAM" id="SSF53067">
    <property type="entry name" value="Actin-like ATPase domain"/>
    <property type="match status" value="1"/>
</dbReference>
<accession>A0A379YUD5</accession>
<keyword evidence="1" id="KW-0547">Nucleotide-binding</keyword>
<dbReference type="Proteomes" id="UP000254765">
    <property type="component" value="Unassembled WGS sequence"/>
</dbReference>
<dbReference type="Pfam" id="PF00012">
    <property type="entry name" value="HSP70"/>
    <property type="match status" value="1"/>
</dbReference>
<sequence length="162" mass="17356">MLPSVVHYQADAQRVGWEAHQQAAQDPANTVSSIKRMMGRSLADVQQRYPNLPYQFQASDNGLPLIVTAAGPVNPVGVSADILRALSARAQAALEGELDGVVITVPAYFDDAQRQGTKDAAASGRPACPAPAERTDRCGDRLRAGFRPGRGDRGLRSGRRHL</sequence>
<dbReference type="InterPro" id="IPR043129">
    <property type="entry name" value="ATPase_NBD"/>
</dbReference>
<dbReference type="EMBL" id="UGYK01000002">
    <property type="protein sequence ID" value="SUI49932.1"/>
    <property type="molecule type" value="Genomic_DNA"/>
</dbReference>
<evidence type="ECO:0000256" key="2">
    <source>
        <dbReference type="ARBA" id="ARBA00022840"/>
    </source>
</evidence>
<dbReference type="PRINTS" id="PR00301">
    <property type="entry name" value="HEATSHOCK70"/>
</dbReference>
<gene>
    <name evidence="4" type="primary">hscA_1</name>
    <name evidence="4" type="ORF">NCTC10211_02463</name>
</gene>
<evidence type="ECO:0000313" key="5">
    <source>
        <dbReference type="Proteomes" id="UP000254765"/>
    </source>
</evidence>
<protein>
    <submittedName>
        <fullName evidence="4">Hsc66</fullName>
    </submittedName>
</protein>
<proteinExistence type="predicted"/>
<keyword evidence="2" id="KW-0067">ATP-binding</keyword>
<dbReference type="GO" id="GO:0005524">
    <property type="term" value="F:ATP binding"/>
    <property type="evidence" value="ECO:0007669"/>
    <property type="project" value="UniProtKB-KW"/>
</dbReference>
<evidence type="ECO:0000256" key="3">
    <source>
        <dbReference type="SAM" id="MobiDB-lite"/>
    </source>
</evidence>
<dbReference type="GO" id="GO:0140662">
    <property type="term" value="F:ATP-dependent protein folding chaperone"/>
    <property type="evidence" value="ECO:0007669"/>
    <property type="project" value="InterPro"/>
</dbReference>
<feature type="region of interest" description="Disordered" evidence="3">
    <location>
        <begin position="116"/>
        <end position="162"/>
    </location>
</feature>
<reference evidence="4 5" key="1">
    <citation type="submission" date="2018-06" db="EMBL/GenBank/DDBJ databases">
        <authorList>
            <consortium name="Pathogen Informatics"/>
            <person name="Doyle S."/>
        </authorList>
    </citation>
    <scope>NUCLEOTIDE SEQUENCE [LARGE SCALE GENOMIC DNA]</scope>
    <source>
        <strain evidence="4 5">NCTC10211</strain>
    </source>
</reference>
<dbReference type="Gene3D" id="3.30.420.40">
    <property type="match status" value="1"/>
</dbReference>
<dbReference type="InterPro" id="IPR013126">
    <property type="entry name" value="Hsp_70_fam"/>
</dbReference>
<feature type="compositionally biased region" description="Basic and acidic residues" evidence="3">
    <location>
        <begin position="133"/>
        <end position="155"/>
    </location>
</feature>